<keyword evidence="2" id="KW-1185">Reference proteome</keyword>
<sequence length="123" mass="13248">MTFIQAFRYEVTADQSSPFSELAALVDCAREAGASADTPVRAVPSMQDTDIVDHLLVELDSTAVPAPKKVAVSLAVVQELRTLLGDMRESDGDIRDFKAGLQACHEALVELADGEDIGNEITW</sequence>
<comment type="caution">
    <text evidence="1">The sequence shown here is derived from an EMBL/GenBank/DDBJ whole genome shotgun (WGS) entry which is preliminary data.</text>
</comment>
<gene>
    <name evidence="1" type="ORF">ATK36_3338</name>
</gene>
<organism evidence="1 2">
    <name type="scientific">Amycolatopsis sulphurea</name>
    <dbReference type="NCBI Taxonomy" id="76022"/>
    <lineage>
        <taxon>Bacteria</taxon>
        <taxon>Bacillati</taxon>
        <taxon>Actinomycetota</taxon>
        <taxon>Actinomycetes</taxon>
        <taxon>Pseudonocardiales</taxon>
        <taxon>Pseudonocardiaceae</taxon>
        <taxon>Amycolatopsis</taxon>
    </lineage>
</organism>
<proteinExistence type="predicted"/>
<dbReference type="Proteomes" id="UP000243542">
    <property type="component" value="Unassembled WGS sequence"/>
</dbReference>
<reference evidence="1 2" key="1">
    <citation type="submission" date="2017-10" db="EMBL/GenBank/DDBJ databases">
        <title>Sequencing the genomes of 1000 actinobacteria strains.</title>
        <authorList>
            <person name="Klenk H.-P."/>
        </authorList>
    </citation>
    <scope>NUCLEOTIDE SEQUENCE [LARGE SCALE GENOMIC DNA]</scope>
    <source>
        <strain evidence="1 2">DSM 46092</strain>
    </source>
</reference>
<name>A0A2A9FCV0_9PSEU</name>
<dbReference type="RefSeq" id="WP_098512368.1">
    <property type="nucleotide sequence ID" value="NZ_JBIAKZ010000002.1"/>
</dbReference>
<dbReference type="EMBL" id="PDJK01000002">
    <property type="protein sequence ID" value="PFG48259.1"/>
    <property type="molecule type" value="Genomic_DNA"/>
</dbReference>
<evidence type="ECO:0000313" key="2">
    <source>
        <dbReference type="Proteomes" id="UP000243542"/>
    </source>
</evidence>
<accession>A0A2A9FCV0</accession>
<dbReference type="AlphaFoldDB" id="A0A2A9FCV0"/>
<protein>
    <submittedName>
        <fullName evidence="1">Uncharacterized protein</fullName>
    </submittedName>
</protein>
<evidence type="ECO:0000313" key="1">
    <source>
        <dbReference type="EMBL" id="PFG48259.1"/>
    </source>
</evidence>